<keyword evidence="3" id="KW-0813">Transport</keyword>
<evidence type="ECO:0000256" key="2">
    <source>
        <dbReference type="ARBA" id="ARBA00007991"/>
    </source>
</evidence>
<reference evidence="6" key="1">
    <citation type="submission" date="2023-04" db="EMBL/GenBank/DDBJ databases">
        <title>Black Yeasts Isolated from many extreme environments.</title>
        <authorList>
            <person name="Coleine C."/>
            <person name="Stajich J.E."/>
            <person name="Selbmann L."/>
        </authorList>
    </citation>
    <scope>NUCLEOTIDE SEQUENCE</scope>
    <source>
        <strain evidence="6">CCFEE 5312</strain>
    </source>
</reference>
<dbReference type="InterPro" id="IPR011989">
    <property type="entry name" value="ARM-like"/>
</dbReference>
<evidence type="ECO:0000256" key="3">
    <source>
        <dbReference type="ARBA" id="ARBA00022448"/>
    </source>
</evidence>
<sequence length="991" mass="109945">MDGTTTTARQISEVENLIKQFYEPGPGGDKKQLNDQLQQIQLSQDGWRLADELMLSKELNVRFYAALTFTVKLNNDGPRFDAETAQAVHSRLIYWFVRGAQFGEGIIVMRKLCSALVTYFIRSPVPWHRPIQELAIGLSNFEAIQGVGSPHRATPVFAGALEALPDQEMTALLWFAEILAEDVSRLPVKQQAYARHHANMLASLEDMSAVLQWALGPEAEQTLKEQALPAYASWVNYAQDIQLDVEGLRPLRAFVRQVSDCLTDEALAPEAMAILRDRLDCYSDFFLPEAMEHLASIVNDHIRPRLQRALANQDADSYLLVQFIVAFGCANIQQIVEDPNHELGSRAIVKILMDVLTIDGIPGDSDDLAIHTIEFWNTYIEFINDTVYSLDPDEQQPPWVAYAKSILNQTVGLLWNKLWIPPASTSKSWGDQEHDAFKEFRLDSTDLMLSIFAFLGKDMLHQLVSFALQSLQIKKWRGVEASLFALNTLSDNVLEDGATEEAIEALFRSDLFVQVADFNQTISSQTRRTAIDTLGSYGQYIERHPEFLPDTVRFLFASLEMGGLANAAAKSIDSLCSTCRTNLTHEVPGFLTQYEKFLESPTNDPYTKQKIIGGIASIIQALTPESAKAEPLLALLANIETDVAAAKEHASVGETEMTELIGVSALECLTCVGKGLQVPDDVPIDVYDEDEQNLSEGSFWHTEEGHAIQQRIIGCFSVLQVVGTYSEAIDAACQVLRSGFAETQPGPFVLPPAVTVNFVQQCSLNTPQLESVLGTASMLITSSSRRGFKLSDEDATALYSSVRGFAQTLGQSTNDPTVASECIGMLTRLMPSYTHILFEHITEALLDFTLSAIDATETFPKRSACEFWTKVIKPQTEATSEDSKQRIAQVMASFGPKLVFTLVQQIGGKANRSDLDILCEPLKALLLHQSGTQVWMQQALSDDRFHGQRLDMEGRAKFLRHLLSARSDGRVVKDAVKTFWAACRGTVVSFS</sequence>
<keyword evidence="7" id="KW-1185">Reference proteome</keyword>
<dbReference type="Pfam" id="PF24140">
    <property type="entry name" value="TPR_TNPO3_IPO13_3rd"/>
    <property type="match status" value="1"/>
</dbReference>
<name>A0AAJ0DNR6_9PEZI</name>
<gene>
    <name evidence="6" type="primary">PDR6</name>
    <name evidence="6" type="ORF">LTR09_005009</name>
</gene>
<evidence type="ECO:0000313" key="7">
    <source>
        <dbReference type="Proteomes" id="UP001271007"/>
    </source>
</evidence>
<dbReference type="PANTHER" id="PTHR12363:SF33">
    <property type="entry name" value="IMPORTIN-13"/>
    <property type="match status" value="1"/>
</dbReference>
<organism evidence="6 7">
    <name type="scientific">Extremus antarcticus</name>
    <dbReference type="NCBI Taxonomy" id="702011"/>
    <lineage>
        <taxon>Eukaryota</taxon>
        <taxon>Fungi</taxon>
        <taxon>Dikarya</taxon>
        <taxon>Ascomycota</taxon>
        <taxon>Pezizomycotina</taxon>
        <taxon>Dothideomycetes</taxon>
        <taxon>Dothideomycetidae</taxon>
        <taxon>Mycosphaerellales</taxon>
        <taxon>Extremaceae</taxon>
        <taxon>Extremus</taxon>
    </lineage>
</organism>
<dbReference type="GO" id="GO:0005737">
    <property type="term" value="C:cytoplasm"/>
    <property type="evidence" value="ECO:0007669"/>
    <property type="project" value="TreeGrafter"/>
</dbReference>
<accession>A0AAJ0DNR6</accession>
<evidence type="ECO:0000256" key="4">
    <source>
        <dbReference type="ARBA" id="ARBA00022927"/>
    </source>
</evidence>
<dbReference type="AlphaFoldDB" id="A0AAJ0DNR6"/>
<dbReference type="InterPro" id="IPR051345">
    <property type="entry name" value="Importin_beta-like_NTR"/>
</dbReference>
<keyword evidence="5" id="KW-0539">Nucleus</keyword>
<dbReference type="InterPro" id="IPR016024">
    <property type="entry name" value="ARM-type_fold"/>
</dbReference>
<dbReference type="InterPro" id="IPR057942">
    <property type="entry name" value="TPR_TNPO3_IPO13_3rd"/>
</dbReference>
<comment type="similarity">
    <text evidence="2">Belongs to the importin beta family.</text>
</comment>
<comment type="subcellular location">
    <subcellularLocation>
        <location evidence="1">Nucleus</location>
    </subcellularLocation>
</comment>
<dbReference type="SUPFAM" id="SSF48371">
    <property type="entry name" value="ARM repeat"/>
    <property type="match status" value="1"/>
</dbReference>
<comment type="caution">
    <text evidence="6">The sequence shown here is derived from an EMBL/GenBank/DDBJ whole genome shotgun (WGS) entry which is preliminary data.</text>
</comment>
<protein>
    <submittedName>
        <fullName evidence="6">Member of the karyopherin-beta</fullName>
    </submittedName>
</protein>
<dbReference type="Proteomes" id="UP001271007">
    <property type="component" value="Unassembled WGS sequence"/>
</dbReference>
<dbReference type="GO" id="GO:0006606">
    <property type="term" value="P:protein import into nucleus"/>
    <property type="evidence" value="ECO:0007669"/>
    <property type="project" value="TreeGrafter"/>
</dbReference>
<keyword evidence="4" id="KW-0653">Protein transport</keyword>
<dbReference type="GO" id="GO:0005634">
    <property type="term" value="C:nucleus"/>
    <property type="evidence" value="ECO:0007669"/>
    <property type="project" value="UniProtKB-SubCell"/>
</dbReference>
<proteinExistence type="inferred from homology"/>
<evidence type="ECO:0000256" key="1">
    <source>
        <dbReference type="ARBA" id="ARBA00004123"/>
    </source>
</evidence>
<evidence type="ECO:0000313" key="6">
    <source>
        <dbReference type="EMBL" id="KAK3053730.1"/>
    </source>
</evidence>
<dbReference type="EMBL" id="JAWDJX010000014">
    <property type="protein sequence ID" value="KAK3053730.1"/>
    <property type="molecule type" value="Genomic_DNA"/>
</dbReference>
<dbReference type="PANTHER" id="PTHR12363">
    <property type="entry name" value="TRANSPORTIN 3 AND IMPORTIN 13"/>
    <property type="match status" value="1"/>
</dbReference>
<dbReference type="Gene3D" id="1.25.10.10">
    <property type="entry name" value="Leucine-rich Repeat Variant"/>
    <property type="match status" value="1"/>
</dbReference>
<evidence type="ECO:0000256" key="5">
    <source>
        <dbReference type="ARBA" id="ARBA00023242"/>
    </source>
</evidence>